<evidence type="ECO:0000313" key="1">
    <source>
        <dbReference type="EMBL" id="ROW10895.1"/>
    </source>
</evidence>
<dbReference type="Proteomes" id="UP000285146">
    <property type="component" value="Unassembled WGS sequence"/>
</dbReference>
<dbReference type="EMBL" id="LKEB01000027">
    <property type="protein sequence ID" value="ROW10895.1"/>
    <property type="molecule type" value="Genomic_DNA"/>
</dbReference>
<sequence length="93" mass="9865">MPSRDPGRLLPGRRAGEDLEAPLERYVVHALVPERAAAVVQGIGVVDEAVQEVEAVAVHPGDAVRHAVDLGVVLRARQRRGAQLDADHAVPVA</sequence>
<accession>A0A423X516</accession>
<protein>
    <submittedName>
        <fullName evidence="1">Uncharacterized protein</fullName>
    </submittedName>
</protein>
<reference evidence="1 2" key="1">
    <citation type="submission" date="2015-09" db="EMBL/GenBank/DDBJ databases">
        <title>Host preference determinants of Valsa canker pathogens revealed by comparative genomics.</title>
        <authorList>
            <person name="Yin Z."/>
            <person name="Huang L."/>
        </authorList>
    </citation>
    <scope>NUCLEOTIDE SEQUENCE [LARGE SCALE GENOMIC DNA]</scope>
    <source>
        <strain evidence="1 2">SXYLt</strain>
    </source>
</reference>
<dbReference type="InParanoid" id="A0A423X516"/>
<keyword evidence="2" id="KW-1185">Reference proteome</keyword>
<evidence type="ECO:0000313" key="2">
    <source>
        <dbReference type="Proteomes" id="UP000285146"/>
    </source>
</evidence>
<gene>
    <name evidence="1" type="ORF">VPNG_05318</name>
</gene>
<organism evidence="1 2">
    <name type="scientific">Cytospora leucostoma</name>
    <dbReference type="NCBI Taxonomy" id="1230097"/>
    <lineage>
        <taxon>Eukaryota</taxon>
        <taxon>Fungi</taxon>
        <taxon>Dikarya</taxon>
        <taxon>Ascomycota</taxon>
        <taxon>Pezizomycotina</taxon>
        <taxon>Sordariomycetes</taxon>
        <taxon>Sordariomycetidae</taxon>
        <taxon>Diaporthales</taxon>
        <taxon>Cytosporaceae</taxon>
        <taxon>Cytospora</taxon>
    </lineage>
</organism>
<dbReference type="AlphaFoldDB" id="A0A423X516"/>
<name>A0A423X516_9PEZI</name>
<comment type="caution">
    <text evidence="1">The sequence shown here is derived from an EMBL/GenBank/DDBJ whole genome shotgun (WGS) entry which is preliminary data.</text>
</comment>
<proteinExistence type="predicted"/>